<name>A0AAV7TVF9_PLEWA</name>
<protein>
    <submittedName>
        <fullName evidence="2">Uncharacterized protein</fullName>
    </submittedName>
</protein>
<sequence>MLDVSKNLEASISKMLHAPKVNPLLRGKKCVSYSKDSSKGVSHKFGPPTREAKSSGLPSSPLNILHLRDTDSDGDDDVLQDTVDDDDYFDGLPEKRRKISPHEYSPHLVPEDLVDPVGEPLFDPTSIHHPNSSEWFPSDHVSDYVSFYLRHPWINHPEIN</sequence>
<dbReference type="EMBL" id="JANPWB010000006">
    <property type="protein sequence ID" value="KAJ1180246.1"/>
    <property type="molecule type" value="Genomic_DNA"/>
</dbReference>
<feature type="compositionally biased region" description="Acidic residues" evidence="1">
    <location>
        <begin position="72"/>
        <end position="89"/>
    </location>
</feature>
<feature type="region of interest" description="Disordered" evidence="1">
    <location>
        <begin position="32"/>
        <end position="109"/>
    </location>
</feature>
<gene>
    <name evidence="2" type="ORF">NDU88_005468</name>
</gene>
<dbReference type="Proteomes" id="UP001066276">
    <property type="component" value="Chromosome 3_2"/>
</dbReference>
<organism evidence="2 3">
    <name type="scientific">Pleurodeles waltl</name>
    <name type="common">Iberian ribbed newt</name>
    <dbReference type="NCBI Taxonomy" id="8319"/>
    <lineage>
        <taxon>Eukaryota</taxon>
        <taxon>Metazoa</taxon>
        <taxon>Chordata</taxon>
        <taxon>Craniata</taxon>
        <taxon>Vertebrata</taxon>
        <taxon>Euteleostomi</taxon>
        <taxon>Amphibia</taxon>
        <taxon>Batrachia</taxon>
        <taxon>Caudata</taxon>
        <taxon>Salamandroidea</taxon>
        <taxon>Salamandridae</taxon>
        <taxon>Pleurodelinae</taxon>
        <taxon>Pleurodeles</taxon>
    </lineage>
</organism>
<proteinExistence type="predicted"/>
<comment type="caution">
    <text evidence="2">The sequence shown here is derived from an EMBL/GenBank/DDBJ whole genome shotgun (WGS) entry which is preliminary data.</text>
</comment>
<accession>A0AAV7TVF9</accession>
<dbReference type="AlphaFoldDB" id="A0AAV7TVF9"/>
<evidence type="ECO:0000256" key="1">
    <source>
        <dbReference type="SAM" id="MobiDB-lite"/>
    </source>
</evidence>
<reference evidence="2" key="1">
    <citation type="journal article" date="2022" name="bioRxiv">
        <title>Sequencing and chromosome-scale assembly of the giantPleurodeles waltlgenome.</title>
        <authorList>
            <person name="Brown T."/>
            <person name="Elewa A."/>
            <person name="Iarovenko S."/>
            <person name="Subramanian E."/>
            <person name="Araus A.J."/>
            <person name="Petzold A."/>
            <person name="Susuki M."/>
            <person name="Suzuki K.-i.T."/>
            <person name="Hayashi T."/>
            <person name="Toyoda A."/>
            <person name="Oliveira C."/>
            <person name="Osipova E."/>
            <person name="Leigh N.D."/>
            <person name="Simon A."/>
            <person name="Yun M.H."/>
        </authorList>
    </citation>
    <scope>NUCLEOTIDE SEQUENCE</scope>
    <source>
        <strain evidence="2">20211129_DDA</strain>
        <tissue evidence="2">Liver</tissue>
    </source>
</reference>
<keyword evidence="3" id="KW-1185">Reference proteome</keyword>
<evidence type="ECO:0000313" key="3">
    <source>
        <dbReference type="Proteomes" id="UP001066276"/>
    </source>
</evidence>
<evidence type="ECO:0000313" key="2">
    <source>
        <dbReference type="EMBL" id="KAJ1180246.1"/>
    </source>
</evidence>